<protein>
    <submittedName>
        <fullName evidence="1">Uncharacterized protein</fullName>
    </submittedName>
</protein>
<evidence type="ECO:0000313" key="1">
    <source>
        <dbReference type="EMBL" id="RPD63191.1"/>
    </source>
</evidence>
<dbReference type="EMBL" id="ML122257">
    <property type="protein sequence ID" value="RPD63191.1"/>
    <property type="molecule type" value="Genomic_DNA"/>
</dbReference>
<gene>
    <name evidence="1" type="ORF">L227DRAFT_417153</name>
</gene>
<dbReference type="Proteomes" id="UP000313359">
    <property type="component" value="Unassembled WGS sequence"/>
</dbReference>
<reference evidence="1" key="1">
    <citation type="journal article" date="2018" name="Genome Biol. Evol.">
        <title>Genomics and development of Lentinus tigrinus, a white-rot wood-decaying mushroom with dimorphic fruiting bodies.</title>
        <authorList>
            <person name="Wu B."/>
            <person name="Xu Z."/>
            <person name="Knudson A."/>
            <person name="Carlson A."/>
            <person name="Chen N."/>
            <person name="Kovaka S."/>
            <person name="LaButti K."/>
            <person name="Lipzen A."/>
            <person name="Pennachio C."/>
            <person name="Riley R."/>
            <person name="Schakwitz W."/>
            <person name="Umezawa K."/>
            <person name="Ohm R.A."/>
            <person name="Grigoriev I.V."/>
            <person name="Nagy L.G."/>
            <person name="Gibbons J."/>
            <person name="Hibbett D."/>
        </authorList>
    </citation>
    <scope>NUCLEOTIDE SEQUENCE [LARGE SCALE GENOMIC DNA]</scope>
    <source>
        <strain evidence="1">ALCF2SS1-6</strain>
    </source>
</reference>
<organism evidence="1 2">
    <name type="scientific">Lentinus tigrinus ALCF2SS1-6</name>
    <dbReference type="NCBI Taxonomy" id="1328759"/>
    <lineage>
        <taxon>Eukaryota</taxon>
        <taxon>Fungi</taxon>
        <taxon>Dikarya</taxon>
        <taxon>Basidiomycota</taxon>
        <taxon>Agaricomycotina</taxon>
        <taxon>Agaricomycetes</taxon>
        <taxon>Polyporales</taxon>
        <taxon>Polyporaceae</taxon>
        <taxon>Lentinus</taxon>
    </lineage>
</organism>
<accession>A0A5C2SHP9</accession>
<proteinExistence type="predicted"/>
<keyword evidence="2" id="KW-1185">Reference proteome</keyword>
<evidence type="ECO:0000313" key="2">
    <source>
        <dbReference type="Proteomes" id="UP000313359"/>
    </source>
</evidence>
<name>A0A5C2SHP9_9APHY</name>
<dbReference type="AlphaFoldDB" id="A0A5C2SHP9"/>
<sequence>MLPPKSVIVSGSRVNDGSITLKENPIHLTAQSAQVKTRTTCHHEILSIATDMVASDFDSSPSRFTIAKKAAAASPCKVFSVISIYLAAGIGCIASKESLGPHLAPARCMEEVWQTLLSGFTHRSFRRQRPNHGSGSRSGPLMNCGCSCRMSVARGVADRCAPSFSVHRLSWSTHAWVRYECRLQYSRL</sequence>